<feature type="coiled-coil region" evidence="1">
    <location>
        <begin position="301"/>
        <end position="346"/>
    </location>
</feature>
<feature type="region of interest" description="Disordered" evidence="2">
    <location>
        <begin position="529"/>
        <end position="645"/>
    </location>
</feature>
<evidence type="ECO:0000256" key="1">
    <source>
        <dbReference type="SAM" id="Coils"/>
    </source>
</evidence>
<keyword evidence="4" id="KW-1185">Reference proteome</keyword>
<sequence>MDVAGFRVPDTPRQQRNEDVATDSRRAQPVTMFRNSNSDKQPTPVKCRAALDSDAISHELVGSTIGISPPVPVKPLMGAPRTRRYDEDLSRASYFSKLTQRLQHHGPEKKSRSHTTDTGNQTSSIQQNDQQQAFDVGADFRGIQDVIAIKLRDLEKKLQQQEQVITELQFSLNDAKTATDTLETEKRQLRLKNEQLELKIKEGSKEALTLRQEKLEQAPRESPEMVAKLSTLEQQIRHLEDERNEKETQIVRLEESYKERTKALICASDKFAADIVQLTSTFSQREEEYRRAVDCASDLAVKEANRAASENKQEFQRELQQERSRRQALEKELRQAKQDLFVTEEKSRRSEQVHEALGKKLIAAELGSKAVTAHLEEKARALELRLDRDSAGMTQLKVALAEKEMDYANLRSSMEAYEQRIHVLIEHLRCWAQDYAHIGAIRSRLEMLGQIDQSCAATARMREAEQIDIVLAQLRQYCSRQSAGERRIECSPDQTNVSIPQCASDQDHEQNILDLSTFLNAAVATRQSAGHKRGKEVWSEEPRDAILDTSSVRAPSTGSSWKTTPVVKPPAVSPQYTGTKSEPSYPPTVSSSVVLKHTQGKRRAVAPQKAAMRRPVSPTAARTARRIKRKRPETDSAREDASVSR</sequence>
<protein>
    <submittedName>
        <fullName evidence="3">Uncharacterized protein</fullName>
    </submittedName>
</protein>
<feature type="compositionally biased region" description="Polar residues" evidence="2">
    <location>
        <begin position="548"/>
        <end position="563"/>
    </location>
</feature>
<dbReference type="EMBL" id="CAWUON010000012">
    <property type="protein sequence ID" value="CAK7265514.1"/>
    <property type="molecule type" value="Genomic_DNA"/>
</dbReference>
<reference evidence="3 4" key="1">
    <citation type="submission" date="2024-01" db="EMBL/GenBank/DDBJ databases">
        <authorList>
            <person name="Allen C."/>
            <person name="Tagirdzhanova G."/>
        </authorList>
    </citation>
    <scope>NUCLEOTIDE SEQUENCE [LARGE SCALE GENOMIC DNA]</scope>
    <source>
        <strain evidence="3 4">CBS 119000</strain>
    </source>
</reference>
<feature type="compositionally biased region" description="Low complexity" evidence="2">
    <location>
        <begin position="581"/>
        <end position="594"/>
    </location>
</feature>
<evidence type="ECO:0000313" key="3">
    <source>
        <dbReference type="EMBL" id="CAK7265514.1"/>
    </source>
</evidence>
<evidence type="ECO:0000256" key="2">
    <source>
        <dbReference type="SAM" id="MobiDB-lite"/>
    </source>
</evidence>
<organism evidence="3 4">
    <name type="scientific">Sporothrix epigloea</name>
    <dbReference type="NCBI Taxonomy" id="1892477"/>
    <lineage>
        <taxon>Eukaryota</taxon>
        <taxon>Fungi</taxon>
        <taxon>Dikarya</taxon>
        <taxon>Ascomycota</taxon>
        <taxon>Pezizomycotina</taxon>
        <taxon>Sordariomycetes</taxon>
        <taxon>Sordariomycetidae</taxon>
        <taxon>Ophiostomatales</taxon>
        <taxon>Ophiostomataceae</taxon>
        <taxon>Sporothrix</taxon>
    </lineage>
</organism>
<feature type="region of interest" description="Disordered" evidence="2">
    <location>
        <begin position="100"/>
        <end position="130"/>
    </location>
</feature>
<evidence type="ECO:0000313" key="4">
    <source>
        <dbReference type="Proteomes" id="UP001642502"/>
    </source>
</evidence>
<proteinExistence type="predicted"/>
<feature type="compositionally biased region" description="Basic and acidic residues" evidence="2">
    <location>
        <begin position="632"/>
        <end position="645"/>
    </location>
</feature>
<comment type="caution">
    <text evidence="3">The sequence shown here is derived from an EMBL/GenBank/DDBJ whole genome shotgun (WGS) entry which is preliminary data.</text>
</comment>
<feature type="compositionally biased region" description="Basic and acidic residues" evidence="2">
    <location>
        <begin position="13"/>
        <end position="26"/>
    </location>
</feature>
<feature type="compositionally biased region" description="Low complexity" evidence="2">
    <location>
        <begin position="120"/>
        <end position="130"/>
    </location>
</feature>
<name>A0ABP0DCI5_9PEZI</name>
<feature type="coiled-coil region" evidence="1">
    <location>
        <begin position="151"/>
        <end position="256"/>
    </location>
</feature>
<dbReference type="Proteomes" id="UP001642502">
    <property type="component" value="Unassembled WGS sequence"/>
</dbReference>
<feature type="compositionally biased region" description="Basic and acidic residues" evidence="2">
    <location>
        <begin position="535"/>
        <end position="546"/>
    </location>
</feature>
<keyword evidence="1" id="KW-0175">Coiled coil</keyword>
<accession>A0ABP0DCI5</accession>
<gene>
    <name evidence="3" type="ORF">SEPCBS119000_001550</name>
</gene>
<feature type="region of interest" description="Disordered" evidence="2">
    <location>
        <begin position="1"/>
        <end position="45"/>
    </location>
</feature>